<evidence type="ECO:0000313" key="3">
    <source>
        <dbReference type="Proteomes" id="UP001454036"/>
    </source>
</evidence>
<proteinExistence type="predicted"/>
<feature type="region of interest" description="Disordered" evidence="1">
    <location>
        <begin position="1"/>
        <end position="34"/>
    </location>
</feature>
<accession>A0AAV3PMF2</accession>
<dbReference type="EMBL" id="BAABME010001970">
    <property type="protein sequence ID" value="GAA0152371.1"/>
    <property type="molecule type" value="Genomic_DNA"/>
</dbReference>
<gene>
    <name evidence="2" type="ORF">LIER_10872</name>
</gene>
<dbReference type="AlphaFoldDB" id="A0AAV3PMF2"/>
<keyword evidence="3" id="KW-1185">Reference proteome</keyword>
<dbReference type="Proteomes" id="UP001454036">
    <property type="component" value="Unassembled WGS sequence"/>
</dbReference>
<evidence type="ECO:0000256" key="1">
    <source>
        <dbReference type="SAM" id="MobiDB-lite"/>
    </source>
</evidence>
<feature type="compositionally biased region" description="Polar residues" evidence="1">
    <location>
        <begin position="12"/>
        <end position="27"/>
    </location>
</feature>
<protein>
    <submittedName>
        <fullName evidence="2">Uncharacterized protein</fullName>
    </submittedName>
</protein>
<evidence type="ECO:0000313" key="2">
    <source>
        <dbReference type="EMBL" id="GAA0152371.1"/>
    </source>
</evidence>
<reference evidence="2 3" key="1">
    <citation type="submission" date="2024-01" db="EMBL/GenBank/DDBJ databases">
        <title>The complete chloroplast genome sequence of Lithospermum erythrorhizon: insights into the phylogenetic relationship among Boraginaceae species and the maternal lineages of purple gromwells.</title>
        <authorList>
            <person name="Okada T."/>
            <person name="Watanabe K."/>
        </authorList>
    </citation>
    <scope>NUCLEOTIDE SEQUENCE [LARGE SCALE GENOMIC DNA]</scope>
</reference>
<name>A0AAV3PMF2_LITER</name>
<comment type="caution">
    <text evidence="2">The sequence shown here is derived from an EMBL/GenBank/DDBJ whole genome shotgun (WGS) entry which is preliminary data.</text>
</comment>
<organism evidence="2 3">
    <name type="scientific">Lithospermum erythrorhizon</name>
    <name type="common">Purple gromwell</name>
    <name type="synonym">Lithospermum officinale var. erythrorhizon</name>
    <dbReference type="NCBI Taxonomy" id="34254"/>
    <lineage>
        <taxon>Eukaryota</taxon>
        <taxon>Viridiplantae</taxon>
        <taxon>Streptophyta</taxon>
        <taxon>Embryophyta</taxon>
        <taxon>Tracheophyta</taxon>
        <taxon>Spermatophyta</taxon>
        <taxon>Magnoliopsida</taxon>
        <taxon>eudicotyledons</taxon>
        <taxon>Gunneridae</taxon>
        <taxon>Pentapetalae</taxon>
        <taxon>asterids</taxon>
        <taxon>lamiids</taxon>
        <taxon>Boraginales</taxon>
        <taxon>Boraginaceae</taxon>
        <taxon>Boraginoideae</taxon>
        <taxon>Lithospermeae</taxon>
        <taxon>Lithospermum</taxon>
    </lineage>
</organism>
<sequence length="91" mass="9736">MSADVGQELLAGSSTQTIEGVVSQSADEQGDDSANLPSYIANALPVPFTDSQLWDFKEYFSIPDDVGIRVHVEGESIMAPIVNEKDTDGAF</sequence>